<keyword evidence="4" id="KW-0677">Repeat</keyword>
<feature type="repeat" description="WD" evidence="9">
    <location>
        <begin position="412"/>
        <end position="453"/>
    </location>
</feature>
<gene>
    <name evidence="12" type="primary">107369469</name>
</gene>
<dbReference type="eggNOG" id="KOG0263">
    <property type="taxonomic scope" value="Eukaryota"/>
</dbReference>
<dbReference type="InterPro" id="IPR001680">
    <property type="entry name" value="WD40_rpt"/>
</dbReference>
<dbReference type="InterPro" id="IPR015943">
    <property type="entry name" value="WD40/YVTN_repeat-like_dom_sf"/>
</dbReference>
<feature type="repeat" description="WD" evidence="9">
    <location>
        <begin position="297"/>
        <end position="338"/>
    </location>
</feature>
<dbReference type="CDD" id="cd08044">
    <property type="entry name" value="TAF5_NTD2"/>
    <property type="match status" value="1"/>
</dbReference>
<evidence type="ECO:0000259" key="11">
    <source>
        <dbReference type="Pfam" id="PF04494"/>
    </source>
</evidence>
<keyword evidence="3 9" id="KW-0853">WD repeat</keyword>
<dbReference type="Pfam" id="PF00400">
    <property type="entry name" value="WD40"/>
    <property type="match status" value="6"/>
</dbReference>
<dbReference type="PANTHER" id="PTHR19879:SF1">
    <property type="entry name" value="CANNONBALL-RELATED"/>
    <property type="match status" value="1"/>
</dbReference>
<dbReference type="InterPro" id="IPR020472">
    <property type="entry name" value="WD40_PAC1"/>
</dbReference>
<evidence type="ECO:0000256" key="8">
    <source>
        <dbReference type="ARBA" id="ARBA00044130"/>
    </source>
</evidence>
<dbReference type="PROSITE" id="PS50082">
    <property type="entry name" value="WD_REPEATS_2"/>
    <property type="match status" value="6"/>
</dbReference>
<dbReference type="PRINTS" id="PR00320">
    <property type="entry name" value="GPROTEINBRPT"/>
</dbReference>
<feature type="compositionally biased region" description="Basic and acidic residues" evidence="10">
    <location>
        <begin position="234"/>
        <end position="244"/>
    </location>
</feature>
<dbReference type="InterPro" id="IPR036322">
    <property type="entry name" value="WD40_repeat_dom_sf"/>
</dbReference>
<keyword evidence="5" id="KW-0805">Transcription regulation</keyword>
<keyword evidence="7" id="KW-0539">Nucleus</keyword>
<dbReference type="Gene3D" id="1.25.40.500">
    <property type="entry name" value="TFIID subunit TAF5, NTD2 domain"/>
    <property type="match status" value="1"/>
</dbReference>
<organism evidence="12 13">
    <name type="scientific">Tetranychus urticae</name>
    <name type="common">Two-spotted spider mite</name>
    <dbReference type="NCBI Taxonomy" id="32264"/>
    <lineage>
        <taxon>Eukaryota</taxon>
        <taxon>Metazoa</taxon>
        <taxon>Ecdysozoa</taxon>
        <taxon>Arthropoda</taxon>
        <taxon>Chelicerata</taxon>
        <taxon>Arachnida</taxon>
        <taxon>Acari</taxon>
        <taxon>Acariformes</taxon>
        <taxon>Trombidiformes</taxon>
        <taxon>Prostigmata</taxon>
        <taxon>Eleutherengona</taxon>
        <taxon>Raphignathae</taxon>
        <taxon>Tetranychoidea</taxon>
        <taxon>Tetranychidae</taxon>
        <taxon>Tetranychus</taxon>
    </lineage>
</organism>
<dbReference type="HOGENOM" id="CLU_005884_2_1_1"/>
<dbReference type="FunFam" id="2.130.10.10:FF:000243">
    <property type="entry name" value="Transcription initiation factor TFIID subunit 5"/>
    <property type="match status" value="1"/>
</dbReference>
<dbReference type="Pfam" id="PF04494">
    <property type="entry name" value="TFIID_NTD2"/>
    <property type="match status" value="1"/>
</dbReference>
<evidence type="ECO:0000256" key="6">
    <source>
        <dbReference type="ARBA" id="ARBA00023163"/>
    </source>
</evidence>
<dbReference type="InterPro" id="IPR019775">
    <property type="entry name" value="WD40_repeat_CS"/>
</dbReference>
<accession>T1L1N7</accession>
<dbReference type="SUPFAM" id="SSF50978">
    <property type="entry name" value="WD40 repeat-like"/>
    <property type="match status" value="1"/>
</dbReference>
<evidence type="ECO:0000256" key="4">
    <source>
        <dbReference type="ARBA" id="ARBA00022737"/>
    </source>
</evidence>
<dbReference type="InterPro" id="IPR007582">
    <property type="entry name" value="TFIID_NTD2"/>
</dbReference>
<dbReference type="SMART" id="SM00320">
    <property type="entry name" value="WD40"/>
    <property type="match status" value="6"/>
</dbReference>
<evidence type="ECO:0000313" key="13">
    <source>
        <dbReference type="Proteomes" id="UP000015104"/>
    </source>
</evidence>
<dbReference type="AlphaFoldDB" id="T1L1N7"/>
<evidence type="ECO:0000256" key="1">
    <source>
        <dbReference type="ARBA" id="ARBA00004123"/>
    </source>
</evidence>
<evidence type="ECO:0000256" key="5">
    <source>
        <dbReference type="ARBA" id="ARBA00023015"/>
    </source>
</evidence>
<feature type="region of interest" description="Disordered" evidence="10">
    <location>
        <begin position="209"/>
        <end position="257"/>
    </location>
</feature>
<dbReference type="STRING" id="32264.T1L1N7"/>
<evidence type="ECO:0000256" key="3">
    <source>
        <dbReference type="ARBA" id="ARBA00022574"/>
    </source>
</evidence>
<dbReference type="Proteomes" id="UP000015104">
    <property type="component" value="Unassembled WGS sequence"/>
</dbReference>
<comment type="similarity">
    <text evidence="2">Belongs to the WD repeat TAF5 family.</text>
</comment>
<comment type="subcellular location">
    <subcellularLocation>
        <location evidence="1">Nucleus</location>
    </subcellularLocation>
</comment>
<feature type="repeat" description="WD" evidence="9">
    <location>
        <begin position="538"/>
        <end position="571"/>
    </location>
</feature>
<dbReference type="PANTHER" id="PTHR19879">
    <property type="entry name" value="TRANSCRIPTION INITIATION FACTOR TFIID"/>
    <property type="match status" value="1"/>
</dbReference>
<feature type="repeat" description="WD" evidence="9">
    <location>
        <begin position="370"/>
        <end position="405"/>
    </location>
</feature>
<feature type="domain" description="TFIID subunit TAF5 NTD2" evidence="11">
    <location>
        <begin position="26"/>
        <end position="158"/>
    </location>
</feature>
<dbReference type="PROSITE" id="PS00678">
    <property type="entry name" value="WD_REPEATS_1"/>
    <property type="match status" value="3"/>
</dbReference>
<dbReference type="GO" id="GO:0005669">
    <property type="term" value="C:transcription factor TFIID complex"/>
    <property type="evidence" value="ECO:0007669"/>
    <property type="project" value="TreeGrafter"/>
</dbReference>
<feature type="repeat" description="WD" evidence="9">
    <location>
        <begin position="496"/>
        <end position="537"/>
    </location>
</feature>
<dbReference type="PROSITE" id="PS50294">
    <property type="entry name" value="WD_REPEATS_REGION"/>
    <property type="match status" value="5"/>
</dbReference>
<dbReference type="GO" id="GO:0006367">
    <property type="term" value="P:transcription initiation at RNA polymerase II promoter"/>
    <property type="evidence" value="ECO:0007669"/>
    <property type="project" value="TreeGrafter"/>
</dbReference>
<evidence type="ECO:0000256" key="10">
    <source>
        <dbReference type="SAM" id="MobiDB-lite"/>
    </source>
</evidence>
<dbReference type="OrthoDB" id="10266330at2759"/>
<reference evidence="13" key="1">
    <citation type="submission" date="2011-08" db="EMBL/GenBank/DDBJ databases">
        <authorList>
            <person name="Rombauts S."/>
        </authorList>
    </citation>
    <scope>NUCLEOTIDE SEQUENCE</scope>
    <source>
        <strain evidence="13">London</strain>
    </source>
</reference>
<dbReference type="EMBL" id="CAEY01000920">
    <property type="status" value="NOT_ANNOTATED_CDS"/>
    <property type="molecule type" value="Genomic_DNA"/>
</dbReference>
<protein>
    <recommendedName>
        <fullName evidence="8">Transcription initiation factor TFIID subunit 5</fullName>
    </recommendedName>
</protein>
<evidence type="ECO:0000256" key="2">
    <source>
        <dbReference type="ARBA" id="ARBA00009435"/>
    </source>
</evidence>
<dbReference type="Gene3D" id="2.130.10.10">
    <property type="entry name" value="YVTN repeat-like/Quinoprotein amine dehydrogenase"/>
    <property type="match status" value="3"/>
</dbReference>
<proteinExistence type="inferred from homology"/>
<keyword evidence="13" id="KW-1185">Reference proteome</keyword>
<evidence type="ECO:0000256" key="9">
    <source>
        <dbReference type="PROSITE-ProRule" id="PRU00221"/>
    </source>
</evidence>
<dbReference type="OMA" id="HNHPVWD"/>
<dbReference type="GO" id="GO:0016251">
    <property type="term" value="F:RNA polymerase II general transcription initiation factor activity"/>
    <property type="evidence" value="ECO:0007669"/>
    <property type="project" value="TreeGrafter"/>
</dbReference>
<sequence>MADYEKSDNKFISFSSNNLTSYKSEHEPRVYEEGYMNLYKFIDSSLDAYKYELYTLNYPVFVHMYLELVYNNHEDAAKKFMEKFGPHQEDFYQEDIKKLAIITKPSQMKESEIIDNFNNGQSRFTIRLSKDTFYYLKRYLQDSSKSTSIIQNVIQEHLSLDFYEGLTRNKQQVEASLGGMMGEAPRDANKVKVYVGLLKEPDINLSILDDDGDDAAVDPSGEGGEKPKKKKSKRDTLLSKRARNDPNAPPITRIPLPELRDAEKMDKIHRMREASKRLKLSSETLPSICFYTLLNANVNNNIAVLCIEISEDSALLSAGLSDSTIKVWSLTPNKLKTMKSAQELELIDREADDVLVRMMNEKSATDLKVLHGHSGPVYSLSFSPDRNLLLSCSEDSTIRLWSLQTWTNICCYKGHCFPVWDVVFSPHGYYFATCGHDRTARLWATDSHQPLRFFVGHFSDVDCIQFHPNSNYVASGSTDRTIRVWDVLTGQCVRYFTGHKAKIYTLLFTTCGRYLISAGEDKKILVWDLSHGYLIACLSGHTETIYTLAISRDGVMLASGGADDCIMLWDLAKLLDEADSEDMNMSQTPTVRTNTDKILLKTFKTKATNVISIHFTRRNLALAAGVLH</sequence>
<dbReference type="CDD" id="cd00200">
    <property type="entry name" value="WD40"/>
    <property type="match status" value="1"/>
</dbReference>
<reference evidence="12" key="2">
    <citation type="submission" date="2015-06" db="UniProtKB">
        <authorList>
            <consortium name="EnsemblMetazoa"/>
        </authorList>
    </citation>
    <scope>IDENTIFICATION</scope>
</reference>
<feature type="repeat" description="WD" evidence="9">
    <location>
        <begin position="454"/>
        <end position="495"/>
    </location>
</feature>
<evidence type="ECO:0000256" key="7">
    <source>
        <dbReference type="ARBA" id="ARBA00023242"/>
    </source>
</evidence>
<keyword evidence="6" id="KW-0804">Transcription</keyword>
<name>T1L1N7_TETUR</name>
<evidence type="ECO:0000313" key="12">
    <source>
        <dbReference type="EnsemblMetazoa" id="tetur32g00290.1"/>
    </source>
</evidence>
<dbReference type="SUPFAM" id="SSF160897">
    <property type="entry name" value="Taf5 N-terminal domain-like"/>
    <property type="match status" value="1"/>
</dbReference>
<dbReference type="EnsemblMetazoa" id="tetur32g00290.1">
    <property type="protein sequence ID" value="tetur32g00290.1"/>
    <property type="gene ID" value="tetur32g00290"/>
</dbReference>
<dbReference type="InterPro" id="IPR037264">
    <property type="entry name" value="TFIID_NTD2_sf"/>
</dbReference>
<dbReference type="KEGG" id="tut:107369469"/>